<feature type="transmembrane region" description="Helical" evidence="7">
    <location>
        <begin position="95"/>
        <end position="118"/>
    </location>
</feature>
<dbReference type="GO" id="GO:0022857">
    <property type="term" value="F:transmembrane transporter activity"/>
    <property type="evidence" value="ECO:0007669"/>
    <property type="project" value="InterPro"/>
</dbReference>
<dbReference type="GO" id="GO:0046677">
    <property type="term" value="P:response to antibiotic"/>
    <property type="evidence" value="ECO:0007669"/>
    <property type="project" value="UniProtKB-KW"/>
</dbReference>
<dbReference type="PROSITE" id="PS50850">
    <property type="entry name" value="MFS"/>
    <property type="match status" value="1"/>
</dbReference>
<feature type="region of interest" description="Disordered" evidence="6">
    <location>
        <begin position="1"/>
        <end position="22"/>
    </location>
</feature>
<accession>A0A372ZYC0</accession>
<feature type="transmembrane region" description="Helical" evidence="7">
    <location>
        <begin position="394"/>
        <end position="419"/>
    </location>
</feature>
<keyword evidence="10" id="KW-1185">Reference proteome</keyword>
<dbReference type="InterPro" id="IPR036259">
    <property type="entry name" value="MFS_trans_sf"/>
</dbReference>
<proteinExistence type="predicted"/>
<feature type="domain" description="Major facilitator superfamily (MFS) profile" evidence="8">
    <location>
        <begin position="29"/>
        <end position="488"/>
    </location>
</feature>
<evidence type="ECO:0000313" key="9">
    <source>
        <dbReference type="EMBL" id="RGD60432.1"/>
    </source>
</evidence>
<feature type="transmembrane region" description="Helical" evidence="7">
    <location>
        <begin position="183"/>
        <end position="200"/>
    </location>
</feature>
<evidence type="ECO:0000256" key="4">
    <source>
        <dbReference type="ARBA" id="ARBA00023136"/>
    </source>
</evidence>
<feature type="transmembrane region" description="Helical" evidence="7">
    <location>
        <begin position="124"/>
        <end position="145"/>
    </location>
</feature>
<keyword evidence="4 7" id="KW-0472">Membrane</keyword>
<dbReference type="Proteomes" id="UP000263377">
    <property type="component" value="Unassembled WGS sequence"/>
</dbReference>
<evidence type="ECO:0000256" key="5">
    <source>
        <dbReference type="ARBA" id="ARBA00023251"/>
    </source>
</evidence>
<feature type="transmembrane region" description="Helical" evidence="7">
    <location>
        <begin position="365"/>
        <end position="388"/>
    </location>
</feature>
<dbReference type="PANTHER" id="PTHR42718:SF39">
    <property type="entry name" value="ACTINORHODIN TRANSPORTER-RELATED"/>
    <property type="match status" value="1"/>
</dbReference>
<feature type="transmembrane region" description="Helical" evidence="7">
    <location>
        <begin position="157"/>
        <end position="177"/>
    </location>
</feature>
<gene>
    <name evidence="9" type="ORF">DR950_23955</name>
</gene>
<feature type="transmembrane region" description="Helical" evidence="7">
    <location>
        <begin position="245"/>
        <end position="265"/>
    </location>
</feature>
<keyword evidence="2 7" id="KW-0812">Transmembrane</keyword>
<feature type="transmembrane region" description="Helical" evidence="7">
    <location>
        <begin position="63"/>
        <end position="83"/>
    </location>
</feature>
<keyword evidence="5" id="KW-0046">Antibiotic resistance</keyword>
<feature type="transmembrane region" description="Helical" evidence="7">
    <location>
        <begin position="332"/>
        <end position="353"/>
    </location>
</feature>
<feature type="transmembrane region" description="Helical" evidence="7">
    <location>
        <begin position="461"/>
        <end position="483"/>
    </location>
</feature>
<evidence type="ECO:0000256" key="3">
    <source>
        <dbReference type="ARBA" id="ARBA00022989"/>
    </source>
</evidence>
<comment type="subcellular location">
    <subcellularLocation>
        <location evidence="1">Cell membrane</location>
        <topology evidence="1">Multi-pass membrane protein</topology>
    </subcellularLocation>
</comment>
<feature type="transmembrane region" description="Helical" evidence="7">
    <location>
        <begin position="301"/>
        <end position="326"/>
    </location>
</feature>
<evidence type="ECO:0000256" key="6">
    <source>
        <dbReference type="SAM" id="MobiDB-lite"/>
    </source>
</evidence>
<sequence>MSTSLNARRPAPAETGATARTAPTAPKGLLPVILTATFMTALDIFVVNVALPSLQGDLGAGPAAVQWVMAGFSLALAAGLVTAGRLGDRYGRRRVFGLGLALFTLASAACGLAPTAAALVGARVAQGLSAALMGPQVLAILRTAFSGAAQARAFARYGLTMGVGAVFGQLIGGLLIRADLFGLGWRSCFLINLPIGLAALPLVRRSLPESRAPQRPGLDPVGVLLVTTALTGLVLPLIQGPQLHWPLWTGLCLGGSLALLAVFAVHQHRATTATATTAATTTTATTPLVDTRLFRDRAFSAGLLAQLAFWLGQGSFFLVLALHLQFGRGLDALGAGLVFTAIGLGYLITSNTTHRVTARLGERRTIALGGLLMALGLGLLALTAYGAADGGVRWLAPGLFVDGLGMGLVIAPVTSVVLAGVEPRLAGSAAWVVSTVQQVGGALGIALIGLVYYGAGDPAAAFGRSVLALAVLELVLVGLVRFLPRGAHGAPGAAEAHRAREAPHEG</sequence>
<keyword evidence="3 7" id="KW-1133">Transmembrane helix</keyword>
<protein>
    <submittedName>
        <fullName evidence="9">MFS transporter</fullName>
    </submittedName>
</protein>
<dbReference type="InterPro" id="IPR011701">
    <property type="entry name" value="MFS"/>
</dbReference>
<dbReference type="Gene3D" id="1.20.1250.20">
    <property type="entry name" value="MFS general substrate transporter like domains"/>
    <property type="match status" value="1"/>
</dbReference>
<dbReference type="RefSeq" id="WP_117488543.1">
    <property type="nucleotide sequence ID" value="NZ_QVIG01000001.1"/>
</dbReference>
<dbReference type="PANTHER" id="PTHR42718">
    <property type="entry name" value="MAJOR FACILITATOR SUPERFAMILY MULTIDRUG TRANSPORTER MFSC"/>
    <property type="match status" value="1"/>
</dbReference>
<dbReference type="CDD" id="cd17321">
    <property type="entry name" value="MFS_MMR_MDR_like"/>
    <property type="match status" value="1"/>
</dbReference>
<evidence type="ECO:0000256" key="7">
    <source>
        <dbReference type="SAM" id="Phobius"/>
    </source>
</evidence>
<evidence type="ECO:0000313" key="10">
    <source>
        <dbReference type="Proteomes" id="UP000263377"/>
    </source>
</evidence>
<feature type="transmembrane region" description="Helical" evidence="7">
    <location>
        <begin position="29"/>
        <end position="51"/>
    </location>
</feature>
<organism evidence="9 10">
    <name type="scientific">Kitasatospora xanthocidica</name>
    <dbReference type="NCBI Taxonomy" id="83382"/>
    <lineage>
        <taxon>Bacteria</taxon>
        <taxon>Bacillati</taxon>
        <taxon>Actinomycetota</taxon>
        <taxon>Actinomycetes</taxon>
        <taxon>Kitasatosporales</taxon>
        <taxon>Streptomycetaceae</taxon>
        <taxon>Kitasatospora</taxon>
    </lineage>
</organism>
<evidence type="ECO:0000256" key="2">
    <source>
        <dbReference type="ARBA" id="ARBA00022692"/>
    </source>
</evidence>
<dbReference type="GO" id="GO:0005886">
    <property type="term" value="C:plasma membrane"/>
    <property type="evidence" value="ECO:0007669"/>
    <property type="project" value="UniProtKB-SubCell"/>
</dbReference>
<evidence type="ECO:0000259" key="8">
    <source>
        <dbReference type="PROSITE" id="PS50850"/>
    </source>
</evidence>
<feature type="transmembrane region" description="Helical" evidence="7">
    <location>
        <begin position="431"/>
        <end position="455"/>
    </location>
</feature>
<dbReference type="AlphaFoldDB" id="A0A372ZYC0"/>
<name>A0A372ZYC0_9ACTN</name>
<dbReference type="SUPFAM" id="SSF103473">
    <property type="entry name" value="MFS general substrate transporter"/>
    <property type="match status" value="1"/>
</dbReference>
<feature type="compositionally biased region" description="Low complexity" evidence="6">
    <location>
        <begin position="7"/>
        <end position="22"/>
    </location>
</feature>
<dbReference type="EMBL" id="QVIG01000001">
    <property type="protein sequence ID" value="RGD60432.1"/>
    <property type="molecule type" value="Genomic_DNA"/>
</dbReference>
<dbReference type="Pfam" id="PF07690">
    <property type="entry name" value="MFS_1"/>
    <property type="match status" value="1"/>
</dbReference>
<dbReference type="Gene3D" id="1.20.1720.10">
    <property type="entry name" value="Multidrug resistance protein D"/>
    <property type="match status" value="1"/>
</dbReference>
<reference evidence="9 10" key="1">
    <citation type="submission" date="2018-08" db="EMBL/GenBank/DDBJ databases">
        <title>Diversity &amp; Physiological Properties of Lignin-Decomposing Actinobacteria from Soil.</title>
        <authorList>
            <person name="Roh S.G."/>
            <person name="Kim S.B."/>
        </authorList>
    </citation>
    <scope>NUCLEOTIDE SEQUENCE [LARGE SCALE GENOMIC DNA]</scope>
    <source>
        <strain evidence="9 10">MMS17-GH009</strain>
    </source>
</reference>
<feature type="transmembrane region" description="Helical" evidence="7">
    <location>
        <begin position="221"/>
        <end position="239"/>
    </location>
</feature>
<evidence type="ECO:0000256" key="1">
    <source>
        <dbReference type="ARBA" id="ARBA00004651"/>
    </source>
</evidence>
<dbReference type="InterPro" id="IPR020846">
    <property type="entry name" value="MFS_dom"/>
</dbReference>
<comment type="caution">
    <text evidence="9">The sequence shown here is derived from an EMBL/GenBank/DDBJ whole genome shotgun (WGS) entry which is preliminary data.</text>
</comment>